<keyword evidence="5 9" id="KW-0032">Aminotransferase</keyword>
<comment type="cofactor">
    <cofactor evidence="1 9">
        <name>pyridoxal 5'-phosphate</name>
        <dbReference type="ChEBI" id="CHEBI:597326"/>
    </cofactor>
</comment>
<dbReference type="SUPFAM" id="SSF53383">
    <property type="entry name" value="PLP-dependent transferases"/>
    <property type="match status" value="1"/>
</dbReference>
<dbReference type="EC" id="2.6.1.9" evidence="9"/>
<dbReference type="HAMAP" id="MF_01023">
    <property type="entry name" value="HisC_aminotrans_2"/>
    <property type="match status" value="1"/>
</dbReference>
<feature type="modified residue" description="N6-(pyridoxal phosphate)lysine" evidence="9">
    <location>
        <position position="220"/>
    </location>
</feature>
<evidence type="ECO:0000256" key="7">
    <source>
        <dbReference type="ARBA" id="ARBA00022898"/>
    </source>
</evidence>
<dbReference type="PANTHER" id="PTHR43643">
    <property type="entry name" value="HISTIDINOL-PHOSPHATE AMINOTRANSFERASE 2"/>
    <property type="match status" value="1"/>
</dbReference>
<sequence>MALPQPRPGIMDIKPYTPGASQAPGAMEIHKLSSNESALGASPKAIAAYRDAADKLFLYPEGASVQLREKIGEVHGLDPSRIICGAGSDEILQLLTHAYVGEGDNIIMSAHGFVVYAIAALSVGAEPRYAPEKNLTGDVEAMLGLVDEKTRIVFIANPNNPTGTYLTDTALRHLRENLREDILLVIDAAYAEFVDEGDYANGAALVDDYPNVVMTRTFSKIYGLAALRLGWAYCPPLIADALNRIRGPFNVSTAAQAAGVAAVEDQDFVRRNFEHNRAERDYLQQQIGGLGLEFVPSHGNFILVKFPEEPGRNADDVLSYLKSNGVIVRDMGSYGLGAYLRVSVGPKAGNRKFIELLEKKFSRD</sequence>
<dbReference type="RefSeq" id="WP_379880150.1">
    <property type="nucleotide sequence ID" value="NZ_JBHPON010000001.1"/>
</dbReference>
<dbReference type="InterPro" id="IPR005861">
    <property type="entry name" value="HisP_aminotrans"/>
</dbReference>
<keyword evidence="9" id="KW-0368">Histidine biosynthesis</keyword>
<dbReference type="Proteomes" id="UP001596116">
    <property type="component" value="Unassembled WGS sequence"/>
</dbReference>
<dbReference type="EMBL" id="JBHPON010000001">
    <property type="protein sequence ID" value="MFC6034525.1"/>
    <property type="molecule type" value="Genomic_DNA"/>
</dbReference>
<dbReference type="Gene3D" id="3.40.640.10">
    <property type="entry name" value="Type I PLP-dependent aspartate aminotransferase-like (Major domain)"/>
    <property type="match status" value="1"/>
</dbReference>
<comment type="pathway">
    <text evidence="2 9">Amino-acid biosynthesis; L-histidine biosynthesis; L-histidine from 5-phospho-alpha-D-ribose 1-diphosphate: step 7/9.</text>
</comment>
<protein>
    <recommendedName>
        <fullName evidence="9">Histidinol-phosphate aminotransferase</fullName>
        <ecNumber evidence="9">2.6.1.9</ecNumber>
    </recommendedName>
    <alternativeName>
        <fullName evidence="9">Imidazole acetol-phosphate transaminase</fullName>
    </alternativeName>
</protein>
<reference evidence="11 12" key="1">
    <citation type="submission" date="2024-09" db="EMBL/GenBank/DDBJ databases">
        <authorList>
            <person name="Zhang Z.-H."/>
        </authorList>
    </citation>
    <scope>NUCLEOTIDE SEQUENCE [LARGE SCALE GENOMIC DNA]</scope>
    <source>
        <strain evidence="11 12">HHTR114</strain>
    </source>
</reference>
<dbReference type="CDD" id="cd00609">
    <property type="entry name" value="AAT_like"/>
    <property type="match status" value="1"/>
</dbReference>
<keyword evidence="7 9" id="KW-0663">Pyridoxal phosphate</keyword>
<organism evidence="11 12">
    <name type="scientific">Hyphococcus aureus</name>
    <dbReference type="NCBI Taxonomy" id="2666033"/>
    <lineage>
        <taxon>Bacteria</taxon>
        <taxon>Pseudomonadati</taxon>
        <taxon>Pseudomonadota</taxon>
        <taxon>Alphaproteobacteria</taxon>
        <taxon>Parvularculales</taxon>
        <taxon>Parvularculaceae</taxon>
        <taxon>Hyphococcus</taxon>
    </lineage>
</organism>
<evidence type="ECO:0000256" key="8">
    <source>
        <dbReference type="ARBA" id="ARBA00047481"/>
    </source>
</evidence>
<evidence type="ECO:0000256" key="9">
    <source>
        <dbReference type="HAMAP-Rule" id="MF_01023"/>
    </source>
</evidence>
<evidence type="ECO:0000259" key="10">
    <source>
        <dbReference type="Pfam" id="PF00155"/>
    </source>
</evidence>
<feature type="domain" description="Aminotransferase class I/classII large" evidence="10">
    <location>
        <begin position="31"/>
        <end position="355"/>
    </location>
</feature>
<evidence type="ECO:0000313" key="11">
    <source>
        <dbReference type="EMBL" id="MFC6034525.1"/>
    </source>
</evidence>
<dbReference type="InterPro" id="IPR015422">
    <property type="entry name" value="PyrdxlP-dep_Trfase_small"/>
</dbReference>
<accession>A0ABW1KRE5</accession>
<evidence type="ECO:0000256" key="1">
    <source>
        <dbReference type="ARBA" id="ARBA00001933"/>
    </source>
</evidence>
<name>A0ABW1KRE5_9PROT</name>
<evidence type="ECO:0000256" key="6">
    <source>
        <dbReference type="ARBA" id="ARBA00022679"/>
    </source>
</evidence>
<keyword evidence="6 9" id="KW-0808">Transferase</keyword>
<dbReference type="InterPro" id="IPR050106">
    <property type="entry name" value="HistidinolP_aminotransfase"/>
</dbReference>
<evidence type="ECO:0000256" key="5">
    <source>
        <dbReference type="ARBA" id="ARBA00022576"/>
    </source>
</evidence>
<comment type="similarity">
    <text evidence="3 9">Belongs to the class-II pyridoxal-phosphate-dependent aminotransferase family. Histidinol-phosphate aminotransferase subfamily.</text>
</comment>
<dbReference type="InterPro" id="IPR015424">
    <property type="entry name" value="PyrdxlP-dep_Trfase"/>
</dbReference>
<dbReference type="InterPro" id="IPR015421">
    <property type="entry name" value="PyrdxlP-dep_Trfase_major"/>
</dbReference>
<comment type="caution">
    <text evidence="11">The sequence shown here is derived from an EMBL/GenBank/DDBJ whole genome shotgun (WGS) entry which is preliminary data.</text>
</comment>
<comment type="catalytic activity">
    <reaction evidence="8 9">
        <text>L-histidinol phosphate + 2-oxoglutarate = 3-(imidazol-4-yl)-2-oxopropyl phosphate + L-glutamate</text>
        <dbReference type="Rhea" id="RHEA:23744"/>
        <dbReference type="ChEBI" id="CHEBI:16810"/>
        <dbReference type="ChEBI" id="CHEBI:29985"/>
        <dbReference type="ChEBI" id="CHEBI:57766"/>
        <dbReference type="ChEBI" id="CHEBI:57980"/>
        <dbReference type="EC" id="2.6.1.9"/>
    </reaction>
</comment>
<comment type="subunit">
    <text evidence="4 9">Homodimer.</text>
</comment>
<gene>
    <name evidence="9 11" type="primary">hisC</name>
    <name evidence="11" type="ORF">ACFMB1_03155</name>
</gene>
<dbReference type="NCBIfam" id="TIGR01141">
    <property type="entry name" value="hisC"/>
    <property type="match status" value="1"/>
</dbReference>
<evidence type="ECO:0000256" key="3">
    <source>
        <dbReference type="ARBA" id="ARBA00007970"/>
    </source>
</evidence>
<dbReference type="GO" id="GO:0004400">
    <property type="term" value="F:histidinol-phosphate transaminase activity"/>
    <property type="evidence" value="ECO:0007669"/>
    <property type="project" value="UniProtKB-EC"/>
</dbReference>
<dbReference type="Pfam" id="PF00155">
    <property type="entry name" value="Aminotran_1_2"/>
    <property type="match status" value="1"/>
</dbReference>
<dbReference type="InterPro" id="IPR004839">
    <property type="entry name" value="Aminotransferase_I/II_large"/>
</dbReference>
<evidence type="ECO:0000313" key="12">
    <source>
        <dbReference type="Proteomes" id="UP001596116"/>
    </source>
</evidence>
<proteinExistence type="inferred from homology"/>
<evidence type="ECO:0000256" key="2">
    <source>
        <dbReference type="ARBA" id="ARBA00005011"/>
    </source>
</evidence>
<evidence type="ECO:0000256" key="4">
    <source>
        <dbReference type="ARBA" id="ARBA00011738"/>
    </source>
</evidence>
<dbReference type="Gene3D" id="3.90.1150.10">
    <property type="entry name" value="Aspartate Aminotransferase, domain 1"/>
    <property type="match status" value="1"/>
</dbReference>
<keyword evidence="9" id="KW-0028">Amino-acid biosynthesis</keyword>
<keyword evidence="12" id="KW-1185">Reference proteome</keyword>
<dbReference type="PANTHER" id="PTHR43643:SF3">
    <property type="entry name" value="HISTIDINOL-PHOSPHATE AMINOTRANSFERASE"/>
    <property type="match status" value="1"/>
</dbReference>